<evidence type="ECO:0000313" key="2">
    <source>
        <dbReference type="EMBL" id="CAH2352461.1"/>
    </source>
</evidence>
<feature type="transmembrane region" description="Helical" evidence="1">
    <location>
        <begin position="42"/>
        <end position="67"/>
    </location>
</feature>
<keyword evidence="1" id="KW-0472">Membrane</keyword>
<organism evidence="2 3">
    <name type="scientific">[Candida] railenensis</name>
    <dbReference type="NCBI Taxonomy" id="45579"/>
    <lineage>
        <taxon>Eukaryota</taxon>
        <taxon>Fungi</taxon>
        <taxon>Dikarya</taxon>
        <taxon>Ascomycota</taxon>
        <taxon>Saccharomycotina</taxon>
        <taxon>Pichiomycetes</taxon>
        <taxon>Debaryomycetaceae</taxon>
        <taxon>Kurtzmaniella</taxon>
    </lineage>
</organism>
<sequence length="123" mass="13558">MSHYFPCNPLLSALLLSCTIYTFAPSVWIVASRACIQDQSLALLFIFSLLLYYAYICTLSSCSKLYAMISIVKSLKISADLGHSLGGFSSFLNPSRFRLYSKCLFVSVTPCRPSGLPFVFDGA</sequence>
<dbReference type="AlphaFoldDB" id="A0A9P0VY20"/>
<protein>
    <submittedName>
        <fullName evidence="2">Uncharacterized protein</fullName>
    </submittedName>
</protein>
<reference evidence="2" key="1">
    <citation type="submission" date="2022-03" db="EMBL/GenBank/DDBJ databases">
        <authorList>
            <person name="Legras J.-L."/>
            <person name="Devillers H."/>
            <person name="Grondin C."/>
        </authorList>
    </citation>
    <scope>NUCLEOTIDE SEQUENCE</scope>
    <source>
        <strain evidence="2">CLIB 1423</strain>
    </source>
</reference>
<dbReference type="EMBL" id="CAKXYY010000006">
    <property type="protein sequence ID" value="CAH2352461.1"/>
    <property type="molecule type" value="Genomic_DNA"/>
</dbReference>
<accession>A0A9P0VY20</accession>
<gene>
    <name evidence="2" type="ORF">CLIB1423_06S06964</name>
</gene>
<keyword evidence="1" id="KW-1133">Transmembrane helix</keyword>
<evidence type="ECO:0000313" key="3">
    <source>
        <dbReference type="Proteomes" id="UP000837801"/>
    </source>
</evidence>
<proteinExistence type="predicted"/>
<keyword evidence="3" id="KW-1185">Reference proteome</keyword>
<evidence type="ECO:0000256" key="1">
    <source>
        <dbReference type="SAM" id="Phobius"/>
    </source>
</evidence>
<dbReference type="Proteomes" id="UP000837801">
    <property type="component" value="Unassembled WGS sequence"/>
</dbReference>
<keyword evidence="1" id="KW-0812">Transmembrane</keyword>
<name>A0A9P0VY20_9ASCO</name>
<comment type="caution">
    <text evidence="2">The sequence shown here is derived from an EMBL/GenBank/DDBJ whole genome shotgun (WGS) entry which is preliminary data.</text>
</comment>